<evidence type="ECO:0000256" key="2">
    <source>
        <dbReference type="ARBA" id="ARBA00011900"/>
    </source>
</evidence>
<evidence type="ECO:0000256" key="3">
    <source>
        <dbReference type="ARBA" id="ARBA00022603"/>
    </source>
</evidence>
<dbReference type="InterPro" id="IPR023095">
    <property type="entry name" value="Ade_MeTrfase_dom_2"/>
</dbReference>
<keyword evidence="4" id="KW-0808">Transferase</keyword>
<dbReference type="GO" id="GO:0043565">
    <property type="term" value="F:sequence-specific DNA binding"/>
    <property type="evidence" value="ECO:0007669"/>
    <property type="project" value="TreeGrafter"/>
</dbReference>
<dbReference type="NCBIfam" id="TIGR00571">
    <property type="entry name" value="dam"/>
    <property type="match status" value="1"/>
</dbReference>
<dbReference type="EMBL" id="MN739334">
    <property type="protein sequence ID" value="QHS99012.1"/>
    <property type="molecule type" value="Genomic_DNA"/>
</dbReference>
<dbReference type="InterPro" id="IPR002052">
    <property type="entry name" value="DNA_methylase_N6_adenine_CS"/>
</dbReference>
<evidence type="ECO:0000313" key="7">
    <source>
        <dbReference type="EMBL" id="QHS99012.1"/>
    </source>
</evidence>
<dbReference type="GO" id="GO:0032259">
    <property type="term" value="P:methylation"/>
    <property type="evidence" value="ECO:0007669"/>
    <property type="project" value="UniProtKB-KW"/>
</dbReference>
<dbReference type="PRINTS" id="PR00505">
    <property type="entry name" value="D12N6MTFRASE"/>
</dbReference>
<reference evidence="7" key="1">
    <citation type="journal article" date="2020" name="Nature">
        <title>Giant virus diversity and host interactions through global metagenomics.</title>
        <authorList>
            <person name="Schulz F."/>
            <person name="Roux S."/>
            <person name="Paez-Espino D."/>
            <person name="Jungbluth S."/>
            <person name="Walsh D.A."/>
            <person name="Denef V.J."/>
            <person name="McMahon K.D."/>
            <person name="Konstantinidis K.T."/>
            <person name="Eloe-Fadrosh E.A."/>
            <person name="Kyrpides N.C."/>
            <person name="Woyke T."/>
        </authorList>
    </citation>
    <scope>NUCLEOTIDE SEQUENCE</scope>
    <source>
        <strain evidence="7">GVMAG-M-3300020185-33</strain>
    </source>
</reference>
<dbReference type="PROSITE" id="PS00092">
    <property type="entry name" value="N6_MTASE"/>
    <property type="match status" value="1"/>
</dbReference>
<dbReference type="InterPro" id="IPR029063">
    <property type="entry name" value="SAM-dependent_MTases_sf"/>
</dbReference>
<organism evidence="7">
    <name type="scientific">viral metagenome</name>
    <dbReference type="NCBI Taxonomy" id="1070528"/>
    <lineage>
        <taxon>unclassified sequences</taxon>
        <taxon>metagenomes</taxon>
        <taxon>organismal metagenomes</taxon>
    </lineage>
</organism>
<dbReference type="EC" id="2.1.1.72" evidence="2"/>
<dbReference type="GO" id="GO:0009307">
    <property type="term" value="P:DNA restriction-modification system"/>
    <property type="evidence" value="ECO:0007669"/>
    <property type="project" value="InterPro"/>
</dbReference>
<dbReference type="InterPro" id="IPR012327">
    <property type="entry name" value="MeTrfase_D12"/>
</dbReference>
<dbReference type="Pfam" id="PF02086">
    <property type="entry name" value="MethyltransfD12"/>
    <property type="match status" value="1"/>
</dbReference>
<evidence type="ECO:0000256" key="4">
    <source>
        <dbReference type="ARBA" id="ARBA00022679"/>
    </source>
</evidence>
<evidence type="ECO:0000256" key="5">
    <source>
        <dbReference type="ARBA" id="ARBA00022691"/>
    </source>
</evidence>
<dbReference type="GO" id="GO:0006298">
    <property type="term" value="P:mismatch repair"/>
    <property type="evidence" value="ECO:0007669"/>
    <property type="project" value="TreeGrafter"/>
</dbReference>
<dbReference type="GO" id="GO:0009007">
    <property type="term" value="F:site-specific DNA-methyltransferase (adenine-specific) activity"/>
    <property type="evidence" value="ECO:0007669"/>
    <property type="project" value="UniProtKB-EC"/>
</dbReference>
<sequence length="304" mass="34836">MSESIKFQKPFLKWVGGKTQHIHQIMNSFPDTMENYHEIFLGGGSVLLALLSLQKMGKLVIKGNVYAYDLNNQLIRVYRDVQSNKDVLIACVEKYKKEYSECPMVERGVANRKPLNEDEANTSKESYYYWMRKKFNELTELSVESSALFIMLNKTGFRGVYREGPNGYNVPFGHYKKTPMIISKSEIDNISELIKDVIFIDIDFAKSMNNATKGDFVYLDPPYAPKNRTSFVGYTENGFNIDMHKNLFKLTKELTTNNIKFAMSNANVELVKKSFEGYSITEISARRSIHSKNPASKTTDVLIV</sequence>
<comment type="similarity">
    <text evidence="1">Belongs to the N(4)/N(6)-methyltransferase family.</text>
</comment>
<proteinExistence type="inferred from homology"/>
<dbReference type="AlphaFoldDB" id="A0A6C0C3W6"/>
<protein>
    <recommendedName>
        <fullName evidence="2">site-specific DNA-methyltransferase (adenine-specific)</fullName>
        <ecNumber evidence="2">2.1.1.72</ecNumber>
    </recommendedName>
</protein>
<evidence type="ECO:0000256" key="6">
    <source>
        <dbReference type="ARBA" id="ARBA00047942"/>
    </source>
</evidence>
<dbReference type="SUPFAM" id="SSF53335">
    <property type="entry name" value="S-adenosyl-L-methionine-dependent methyltransferases"/>
    <property type="match status" value="1"/>
</dbReference>
<keyword evidence="5" id="KW-0949">S-adenosyl-L-methionine</keyword>
<evidence type="ECO:0000256" key="1">
    <source>
        <dbReference type="ARBA" id="ARBA00006594"/>
    </source>
</evidence>
<dbReference type="PANTHER" id="PTHR30481">
    <property type="entry name" value="DNA ADENINE METHYLASE"/>
    <property type="match status" value="1"/>
</dbReference>
<dbReference type="InterPro" id="IPR012263">
    <property type="entry name" value="M_m6A_EcoRV"/>
</dbReference>
<dbReference type="PIRSF" id="PIRSF000398">
    <property type="entry name" value="M_m6A_EcoRV"/>
    <property type="match status" value="1"/>
</dbReference>
<dbReference type="Gene3D" id="3.40.50.150">
    <property type="entry name" value="Vaccinia Virus protein VP39"/>
    <property type="match status" value="1"/>
</dbReference>
<dbReference type="Gene3D" id="1.10.1020.10">
    <property type="entry name" value="Adenine-specific Methyltransferase, Domain 2"/>
    <property type="match status" value="1"/>
</dbReference>
<comment type="catalytic activity">
    <reaction evidence="6">
        <text>a 2'-deoxyadenosine in DNA + S-adenosyl-L-methionine = an N(6)-methyl-2'-deoxyadenosine in DNA + S-adenosyl-L-homocysteine + H(+)</text>
        <dbReference type="Rhea" id="RHEA:15197"/>
        <dbReference type="Rhea" id="RHEA-COMP:12418"/>
        <dbReference type="Rhea" id="RHEA-COMP:12419"/>
        <dbReference type="ChEBI" id="CHEBI:15378"/>
        <dbReference type="ChEBI" id="CHEBI:57856"/>
        <dbReference type="ChEBI" id="CHEBI:59789"/>
        <dbReference type="ChEBI" id="CHEBI:90615"/>
        <dbReference type="ChEBI" id="CHEBI:90616"/>
        <dbReference type="EC" id="2.1.1.72"/>
    </reaction>
</comment>
<accession>A0A6C0C3W6</accession>
<name>A0A6C0C3W6_9ZZZZ</name>
<dbReference type="GO" id="GO:1904047">
    <property type="term" value="F:S-adenosyl-L-methionine binding"/>
    <property type="evidence" value="ECO:0007669"/>
    <property type="project" value="TreeGrafter"/>
</dbReference>
<dbReference type="PANTHER" id="PTHR30481:SF3">
    <property type="entry name" value="DNA ADENINE METHYLASE"/>
    <property type="match status" value="1"/>
</dbReference>
<keyword evidence="3" id="KW-0489">Methyltransferase</keyword>